<dbReference type="EMBL" id="KQ965883">
    <property type="protein sequence ID" value="KXS09175.1"/>
    <property type="molecule type" value="Genomic_DNA"/>
</dbReference>
<evidence type="ECO:0000256" key="1">
    <source>
        <dbReference type="SAM" id="MobiDB-lite"/>
    </source>
</evidence>
<gene>
    <name evidence="2" type="ORF">M427DRAFT_75874</name>
</gene>
<feature type="region of interest" description="Disordered" evidence="1">
    <location>
        <begin position="39"/>
        <end position="64"/>
    </location>
</feature>
<feature type="region of interest" description="Disordered" evidence="1">
    <location>
        <begin position="84"/>
        <end position="104"/>
    </location>
</feature>
<evidence type="ECO:0000313" key="3">
    <source>
        <dbReference type="Proteomes" id="UP000070544"/>
    </source>
</evidence>
<evidence type="ECO:0000313" key="2">
    <source>
        <dbReference type="EMBL" id="KXS09175.1"/>
    </source>
</evidence>
<keyword evidence="3" id="KW-1185">Reference proteome</keyword>
<sequence>MTTPLTPTHHGSDVHAAQSLACTPRQTPTRAAAAQVMLLTPESLPRTAKRKIDATATETPPRSIPALALSNASSRPLATPVSPLAKLQNQPHPGTKLRPPNRLQHAPPKTPEALMVLAHSLITPQPPPTTLAHHADQTITALNVLLHAQFLVEWGEGDVSIVVANARETLIRADRLQRLANSPSGVRKAITDTGDEGKPLDAVRLERALLDMNLQWEDIERKLGEDNMQWGDHLRRIQRDSVLAKKWLPHYTPRIRIYLECVEFFLASLVVLLSKGRFAIPPPKPTNPTRCLIPQSALRGPNRDEHRETLPAPKKSVSQELFCAGGGPNGSTHDLVVRGKAWLCEDAGLACGHPGDGRVPKIVRTLGSGWARLTPERLIFESSDRQKRLLALPVTPDLEAYVGKLYFAPARTNNCALVLFDDPSSPSEAPSAAAAADDPDACITKMFMFQANSPECAQSLVTTLLGRGVKSHQAPYVDAAAQPQPQAGGC</sequence>
<organism evidence="2 3">
    <name type="scientific">Gonapodya prolifera (strain JEL478)</name>
    <name type="common">Monoblepharis prolifera</name>
    <dbReference type="NCBI Taxonomy" id="1344416"/>
    <lineage>
        <taxon>Eukaryota</taxon>
        <taxon>Fungi</taxon>
        <taxon>Fungi incertae sedis</taxon>
        <taxon>Chytridiomycota</taxon>
        <taxon>Chytridiomycota incertae sedis</taxon>
        <taxon>Monoblepharidomycetes</taxon>
        <taxon>Monoblepharidales</taxon>
        <taxon>Gonapodyaceae</taxon>
        <taxon>Gonapodya</taxon>
    </lineage>
</organism>
<proteinExistence type="predicted"/>
<protein>
    <submittedName>
        <fullName evidence="2">Uncharacterized protein</fullName>
    </submittedName>
</protein>
<dbReference type="Proteomes" id="UP000070544">
    <property type="component" value="Unassembled WGS sequence"/>
</dbReference>
<name>A0A138ZY26_GONPJ</name>
<feature type="region of interest" description="Disordered" evidence="1">
    <location>
        <begin position="289"/>
        <end position="311"/>
    </location>
</feature>
<reference evidence="2 3" key="1">
    <citation type="journal article" date="2015" name="Genome Biol. Evol.">
        <title>Phylogenomic analyses indicate that early fungi evolved digesting cell walls of algal ancestors of land plants.</title>
        <authorList>
            <person name="Chang Y."/>
            <person name="Wang S."/>
            <person name="Sekimoto S."/>
            <person name="Aerts A.L."/>
            <person name="Choi C."/>
            <person name="Clum A."/>
            <person name="LaButti K.M."/>
            <person name="Lindquist E.A."/>
            <person name="Yee Ngan C."/>
            <person name="Ohm R.A."/>
            <person name="Salamov A.A."/>
            <person name="Grigoriev I.V."/>
            <person name="Spatafora J.W."/>
            <person name="Berbee M.L."/>
        </authorList>
    </citation>
    <scope>NUCLEOTIDE SEQUENCE [LARGE SCALE GENOMIC DNA]</scope>
    <source>
        <strain evidence="2 3">JEL478</strain>
    </source>
</reference>
<dbReference type="AlphaFoldDB" id="A0A138ZY26"/>
<accession>A0A138ZY26</accession>